<dbReference type="PATRIC" id="fig|1158609.3.peg.373"/>
<protein>
    <recommendedName>
        <fullName evidence="5">Glutamate-rich protein GrpB</fullName>
    </recommendedName>
</protein>
<proteinExistence type="predicted"/>
<evidence type="ECO:0000313" key="1">
    <source>
        <dbReference type="EMBL" id="EOI06355.1"/>
    </source>
</evidence>
<reference evidence="1 3" key="1">
    <citation type="submission" date="2013-02" db="EMBL/GenBank/DDBJ databases">
        <title>The Genome Sequence of Enterococcus moraviensis BAA-383.</title>
        <authorList>
            <consortium name="The Broad Institute Genome Sequencing Platform"/>
            <consortium name="The Broad Institute Genome Sequencing Center for Infectious Disease"/>
            <person name="Earl A.M."/>
            <person name="Gilmore M.S."/>
            <person name="Lebreton F."/>
            <person name="Walker B."/>
            <person name="Young S.K."/>
            <person name="Zeng Q."/>
            <person name="Gargeya S."/>
            <person name="Fitzgerald M."/>
            <person name="Haas B."/>
            <person name="Abouelleil A."/>
            <person name="Alvarado L."/>
            <person name="Arachchi H.M."/>
            <person name="Berlin A.M."/>
            <person name="Chapman S.B."/>
            <person name="Dewar J."/>
            <person name="Goldberg J."/>
            <person name="Griggs A."/>
            <person name="Gujja S."/>
            <person name="Hansen M."/>
            <person name="Howarth C."/>
            <person name="Imamovic A."/>
            <person name="Larimer J."/>
            <person name="McCowan C."/>
            <person name="Murphy C."/>
            <person name="Neiman D."/>
            <person name="Pearson M."/>
            <person name="Priest M."/>
            <person name="Roberts A."/>
            <person name="Saif S."/>
            <person name="Shea T."/>
            <person name="Sisk P."/>
            <person name="Sykes S."/>
            <person name="Wortman J."/>
            <person name="Nusbaum C."/>
            <person name="Birren B."/>
        </authorList>
    </citation>
    <scope>NUCLEOTIDE SEQUENCE [LARGE SCALE GENOMIC DNA]</scope>
    <source>
        <strain evidence="1 3">ATCC BAA-383</strain>
    </source>
</reference>
<dbReference type="PANTHER" id="PTHR34822">
    <property type="entry name" value="GRPB DOMAIN PROTEIN (AFU_ORTHOLOGUE AFUA_1G01530)"/>
    <property type="match status" value="1"/>
</dbReference>
<dbReference type="EMBL" id="AJAS01000003">
    <property type="protein sequence ID" value="EOI06355.1"/>
    <property type="molecule type" value="Genomic_DNA"/>
</dbReference>
<dbReference type="Pfam" id="PF04229">
    <property type="entry name" value="GrpB"/>
    <property type="match status" value="1"/>
</dbReference>
<name>R2RBD9_9ENTE</name>
<accession>R2RBD9</accession>
<reference evidence="2 4" key="2">
    <citation type="submission" date="2013-03" db="EMBL/GenBank/DDBJ databases">
        <title>The Genome Sequence of Enterococcus moraviensis BAA-383 (PacBio/Illumina hybrid assembly).</title>
        <authorList>
            <consortium name="The Broad Institute Genomics Platform"/>
            <consortium name="The Broad Institute Genome Sequencing Center for Infectious Disease"/>
            <person name="Earl A."/>
            <person name="Russ C."/>
            <person name="Gilmore M."/>
            <person name="Surin D."/>
            <person name="Walker B."/>
            <person name="Young S."/>
            <person name="Zeng Q."/>
            <person name="Gargeya S."/>
            <person name="Fitzgerald M."/>
            <person name="Haas B."/>
            <person name="Abouelleil A."/>
            <person name="Allen A.W."/>
            <person name="Alvarado L."/>
            <person name="Arachchi H.M."/>
            <person name="Berlin A.M."/>
            <person name="Chapman S.B."/>
            <person name="Gainer-Dewar J."/>
            <person name="Goldberg J."/>
            <person name="Griggs A."/>
            <person name="Gujja S."/>
            <person name="Hansen M."/>
            <person name="Howarth C."/>
            <person name="Imamovic A."/>
            <person name="Ireland A."/>
            <person name="Larimer J."/>
            <person name="McCowan C."/>
            <person name="Murphy C."/>
            <person name="Pearson M."/>
            <person name="Poon T.W."/>
            <person name="Priest M."/>
            <person name="Roberts A."/>
            <person name="Saif S."/>
            <person name="Shea T."/>
            <person name="Sisk P."/>
            <person name="Sykes S."/>
            <person name="Wortman J."/>
            <person name="Nusbaum C."/>
            <person name="Birren B."/>
        </authorList>
    </citation>
    <scope>NUCLEOTIDE SEQUENCE [LARGE SCALE GENOMIC DNA]</scope>
    <source>
        <strain evidence="2 4">ATCC BAA-383</strain>
    </source>
</reference>
<dbReference type="AlphaFoldDB" id="R2RBD9"/>
<evidence type="ECO:0008006" key="5">
    <source>
        <dbReference type="Google" id="ProtNLM"/>
    </source>
</evidence>
<dbReference type="Proteomes" id="UP000014157">
    <property type="component" value="Unassembled WGS sequence"/>
</dbReference>
<dbReference type="HOGENOM" id="CLU_086407_4_1_9"/>
<keyword evidence="4" id="KW-1185">Reference proteome</keyword>
<evidence type="ECO:0000313" key="3">
    <source>
        <dbReference type="Proteomes" id="UP000013781"/>
    </source>
</evidence>
<evidence type="ECO:0000313" key="4">
    <source>
        <dbReference type="Proteomes" id="UP000014157"/>
    </source>
</evidence>
<dbReference type="Proteomes" id="UP000013781">
    <property type="component" value="Unassembled WGS sequence"/>
</dbReference>
<gene>
    <name evidence="2" type="ORF">I586_03148</name>
    <name evidence="1" type="ORF">UAY_00406</name>
</gene>
<evidence type="ECO:0000313" key="2">
    <source>
        <dbReference type="EMBL" id="EOT63715.1"/>
    </source>
</evidence>
<dbReference type="RefSeq" id="WP_010763811.1">
    <property type="nucleotide sequence ID" value="NZ_ASWB01000005.1"/>
</dbReference>
<dbReference type="SUPFAM" id="SSF81301">
    <property type="entry name" value="Nucleotidyltransferase"/>
    <property type="match status" value="1"/>
</dbReference>
<dbReference type="InterPro" id="IPR007344">
    <property type="entry name" value="GrpB/CoaE"/>
</dbReference>
<dbReference type="Gene3D" id="3.30.460.10">
    <property type="entry name" value="Beta Polymerase, domain 2"/>
    <property type="match status" value="1"/>
</dbReference>
<comment type="caution">
    <text evidence="1">The sequence shown here is derived from an EMBL/GenBank/DDBJ whole genome shotgun (WGS) entry which is preliminary data.</text>
</comment>
<organism evidence="1 3">
    <name type="scientific">Enterococcus moraviensis ATCC BAA-383</name>
    <dbReference type="NCBI Taxonomy" id="1158609"/>
    <lineage>
        <taxon>Bacteria</taxon>
        <taxon>Bacillati</taxon>
        <taxon>Bacillota</taxon>
        <taxon>Bacilli</taxon>
        <taxon>Lactobacillales</taxon>
        <taxon>Enterococcaceae</taxon>
        <taxon>Enterococcus</taxon>
    </lineage>
</organism>
<dbReference type="PANTHER" id="PTHR34822:SF1">
    <property type="entry name" value="GRPB FAMILY PROTEIN"/>
    <property type="match status" value="1"/>
</dbReference>
<dbReference type="EMBL" id="ASWB01000005">
    <property type="protein sequence ID" value="EOT63715.1"/>
    <property type="molecule type" value="Genomic_DNA"/>
</dbReference>
<sequence>MVRIIEVVAPQDNWIEQFELEKQLLEDIYTQEIIALHHIGSTAIKNSKAKPVIDMLMVVKELSKVDKYNLEIEKIGYECLLENGISERRFFSKGGDNRSHHLHVFQVGNPEIKRHLIFKEFMNCHPEEVKTYSYLKETLAQQFSNDIDAYMAGKDAFIKNIDQKAEKWYDNKHRFRRSE</sequence>
<dbReference type="eggNOG" id="COG2320">
    <property type="taxonomic scope" value="Bacteria"/>
</dbReference>
<dbReference type="InterPro" id="IPR043519">
    <property type="entry name" value="NT_sf"/>
</dbReference>
<dbReference type="STRING" id="155617.RV09_GL003063"/>